<dbReference type="KEGG" id="nib:GU926_15850"/>
<accession>A0A6P1P345</accession>
<sequence length="200" mass="22769">MDALPPLHIEHEFEPVPALFQSMGTGQPFQTCLTCDCPLRQDGTAYLVEKSIKNYPEANLQDVIFEYAMCLTCAQKLREELSVDSKARIEAFFAQHVDLVARREALLSLPNPLNLDNWLSHCLVTGKPRQACSEYQIYAQCDGPDLVYGYLPYMISDEALEQMQELISPHTRQILDDFMDTHFGLPPELRALLHDKLVLI</sequence>
<name>A0A6P1P345_9BACT</name>
<keyword evidence="2" id="KW-1185">Reference proteome</keyword>
<evidence type="ECO:0000313" key="1">
    <source>
        <dbReference type="EMBL" id="QHL88818.1"/>
    </source>
</evidence>
<evidence type="ECO:0000313" key="2">
    <source>
        <dbReference type="Proteomes" id="UP000464214"/>
    </source>
</evidence>
<evidence type="ECO:0008006" key="3">
    <source>
        <dbReference type="Google" id="ProtNLM"/>
    </source>
</evidence>
<dbReference type="EMBL" id="CP047897">
    <property type="protein sequence ID" value="QHL88818.1"/>
    <property type="molecule type" value="Genomic_DNA"/>
</dbReference>
<reference evidence="1 2" key="1">
    <citation type="submission" date="2020-01" db="EMBL/GenBank/DDBJ databases">
        <authorList>
            <person name="Kim M."/>
        </authorList>
    </citation>
    <scope>NUCLEOTIDE SEQUENCE [LARGE SCALE GENOMIC DNA]</scope>
    <source>
        <strain evidence="1 2">BT10</strain>
    </source>
</reference>
<dbReference type="Proteomes" id="UP000464214">
    <property type="component" value="Chromosome"/>
</dbReference>
<gene>
    <name evidence="1" type="ORF">GU926_15850</name>
</gene>
<organism evidence="1 2">
    <name type="scientific">Nibribacter ruber</name>
    <dbReference type="NCBI Taxonomy" id="2698458"/>
    <lineage>
        <taxon>Bacteria</taxon>
        <taxon>Pseudomonadati</taxon>
        <taxon>Bacteroidota</taxon>
        <taxon>Cytophagia</taxon>
        <taxon>Cytophagales</taxon>
        <taxon>Hymenobacteraceae</taxon>
        <taxon>Nibribacter</taxon>
    </lineage>
</organism>
<proteinExistence type="predicted"/>
<protein>
    <recommendedName>
        <fullName evidence="3">CpXC domain-containing protein</fullName>
    </recommendedName>
</protein>
<dbReference type="RefSeq" id="WP_160693573.1">
    <property type="nucleotide sequence ID" value="NZ_CP047897.1"/>
</dbReference>
<dbReference type="AlphaFoldDB" id="A0A6P1P345"/>